<accession>A0A3M7QTG0</accession>
<proteinExistence type="predicted"/>
<reference evidence="1 2" key="1">
    <citation type="journal article" date="2018" name="Sci. Rep.">
        <title>Genomic signatures of local adaptation to the degree of environmental predictability in rotifers.</title>
        <authorList>
            <person name="Franch-Gras L."/>
            <person name="Hahn C."/>
            <person name="Garcia-Roger E.M."/>
            <person name="Carmona M.J."/>
            <person name="Serra M."/>
            <person name="Gomez A."/>
        </authorList>
    </citation>
    <scope>NUCLEOTIDE SEQUENCE [LARGE SCALE GENOMIC DNA]</scope>
    <source>
        <strain evidence="1">HYR1</strain>
    </source>
</reference>
<organism evidence="1 2">
    <name type="scientific">Brachionus plicatilis</name>
    <name type="common">Marine rotifer</name>
    <name type="synonym">Brachionus muelleri</name>
    <dbReference type="NCBI Taxonomy" id="10195"/>
    <lineage>
        <taxon>Eukaryota</taxon>
        <taxon>Metazoa</taxon>
        <taxon>Spiralia</taxon>
        <taxon>Gnathifera</taxon>
        <taxon>Rotifera</taxon>
        <taxon>Eurotatoria</taxon>
        <taxon>Monogononta</taxon>
        <taxon>Pseudotrocha</taxon>
        <taxon>Ploima</taxon>
        <taxon>Brachionidae</taxon>
        <taxon>Brachionus</taxon>
    </lineage>
</organism>
<dbReference type="AlphaFoldDB" id="A0A3M7QTG0"/>
<protein>
    <submittedName>
        <fullName evidence="1">Uncharacterized protein</fullName>
    </submittedName>
</protein>
<gene>
    <name evidence="1" type="ORF">BpHYR1_030455</name>
</gene>
<evidence type="ECO:0000313" key="2">
    <source>
        <dbReference type="Proteomes" id="UP000276133"/>
    </source>
</evidence>
<keyword evidence="2" id="KW-1185">Reference proteome</keyword>
<dbReference type="Proteomes" id="UP000276133">
    <property type="component" value="Unassembled WGS sequence"/>
</dbReference>
<comment type="caution">
    <text evidence="1">The sequence shown here is derived from an EMBL/GenBank/DDBJ whole genome shotgun (WGS) entry which is preliminary data.</text>
</comment>
<dbReference type="EMBL" id="REGN01005119">
    <property type="protein sequence ID" value="RNA14717.1"/>
    <property type="molecule type" value="Genomic_DNA"/>
</dbReference>
<evidence type="ECO:0000313" key="1">
    <source>
        <dbReference type="EMBL" id="RNA14717.1"/>
    </source>
</evidence>
<name>A0A3M7QTG0_BRAPC</name>
<sequence length="90" mass="10433">MEFTKKSFVKLSNVISRALRPRKGFFFDERTNLEFENRIFSNRSSLLIAFFCNSVLNSVDSRTKSSKAPSEMSTTFSSIIDSNELRFDFI</sequence>